<comment type="caution">
    <text evidence="2">The sequence shown here is derived from an EMBL/GenBank/DDBJ whole genome shotgun (WGS) entry which is preliminary data.</text>
</comment>
<dbReference type="GO" id="GO:0004523">
    <property type="term" value="F:RNA-DNA hybrid ribonuclease activity"/>
    <property type="evidence" value="ECO:0007669"/>
    <property type="project" value="UniProtKB-EC"/>
</dbReference>
<reference evidence="2" key="2">
    <citation type="journal article" date="2014" name="ISME J.">
        <title>Microbial stratification in low pH oxic and suboxic macroscopic growths along an acid mine drainage.</title>
        <authorList>
            <person name="Mendez-Garcia C."/>
            <person name="Mesa V."/>
            <person name="Sprenger R.R."/>
            <person name="Richter M."/>
            <person name="Diez M.S."/>
            <person name="Solano J."/>
            <person name="Bargiela R."/>
            <person name="Golyshina O.V."/>
            <person name="Manteca A."/>
            <person name="Ramos J.L."/>
            <person name="Gallego J.R."/>
            <person name="Llorente I."/>
            <person name="Martins Dos Santos V.A."/>
            <person name="Jensen O.N."/>
            <person name="Pelaez A.I."/>
            <person name="Sanchez J."/>
            <person name="Ferrer M."/>
        </authorList>
    </citation>
    <scope>NUCLEOTIDE SEQUENCE</scope>
</reference>
<dbReference type="Gene3D" id="3.30.420.10">
    <property type="entry name" value="Ribonuclease H-like superfamily/Ribonuclease H"/>
    <property type="match status" value="1"/>
</dbReference>
<gene>
    <name evidence="2" type="ORF">B1A_18179</name>
</gene>
<accession>T1A1G6</accession>
<dbReference type="SUPFAM" id="SSF53098">
    <property type="entry name" value="Ribonuclease H-like"/>
    <property type="match status" value="1"/>
</dbReference>
<keyword evidence="2" id="KW-0378">Hydrolase</keyword>
<feature type="domain" description="RNase H type-1" evidence="1">
    <location>
        <begin position="1"/>
        <end position="102"/>
    </location>
</feature>
<name>T1A1G6_9ZZZZ</name>
<dbReference type="InterPro" id="IPR002156">
    <property type="entry name" value="RNaseH_domain"/>
</dbReference>
<reference evidence="2" key="1">
    <citation type="submission" date="2013-08" db="EMBL/GenBank/DDBJ databases">
        <authorList>
            <person name="Mendez C."/>
            <person name="Richter M."/>
            <person name="Ferrer M."/>
            <person name="Sanchez J."/>
        </authorList>
    </citation>
    <scope>NUCLEOTIDE SEQUENCE</scope>
</reference>
<dbReference type="GO" id="GO:0003676">
    <property type="term" value="F:nucleic acid binding"/>
    <property type="evidence" value="ECO:0007669"/>
    <property type="project" value="InterPro"/>
</dbReference>
<proteinExistence type="predicted"/>
<evidence type="ECO:0000313" key="2">
    <source>
        <dbReference type="EMBL" id="EQD35660.1"/>
    </source>
</evidence>
<dbReference type="PROSITE" id="PS50879">
    <property type="entry name" value="RNASE_H_1"/>
    <property type="match status" value="1"/>
</dbReference>
<dbReference type="Pfam" id="PF00075">
    <property type="entry name" value="RNase_H"/>
    <property type="match status" value="1"/>
</dbReference>
<evidence type="ECO:0000259" key="1">
    <source>
        <dbReference type="PROSITE" id="PS50879"/>
    </source>
</evidence>
<dbReference type="InterPro" id="IPR012337">
    <property type="entry name" value="RNaseH-like_sf"/>
</dbReference>
<dbReference type="AlphaFoldDB" id="T1A1G6"/>
<organism evidence="2">
    <name type="scientific">mine drainage metagenome</name>
    <dbReference type="NCBI Taxonomy" id="410659"/>
    <lineage>
        <taxon>unclassified sequences</taxon>
        <taxon>metagenomes</taxon>
        <taxon>ecological metagenomes</taxon>
    </lineage>
</organism>
<sequence>EGSGPEAHTTNNRMELVAAREAMAAFIRRGRPTHGLRLHVDSRNVIGWLAEGWKRKANLDLFPAIDSLMAELPGRVALVHVRGHANSAGNNRVDELAVVACRSLRSQ</sequence>
<dbReference type="EC" id="3.1.26.4" evidence="2"/>
<dbReference type="InterPro" id="IPR036397">
    <property type="entry name" value="RNaseH_sf"/>
</dbReference>
<feature type="non-terminal residue" evidence="2">
    <location>
        <position position="1"/>
    </location>
</feature>
<protein>
    <submittedName>
        <fullName evidence="2">Ribonuclease H domain protein</fullName>
        <ecNumber evidence="2">3.1.26.4</ecNumber>
    </submittedName>
</protein>
<dbReference type="EMBL" id="AUZX01013399">
    <property type="protein sequence ID" value="EQD35660.1"/>
    <property type="molecule type" value="Genomic_DNA"/>
</dbReference>